<dbReference type="InterPro" id="IPR027417">
    <property type="entry name" value="P-loop_NTPase"/>
</dbReference>
<keyword evidence="3" id="KW-1003">Cell membrane</keyword>
<dbReference type="SMART" id="SM00382">
    <property type="entry name" value="AAA"/>
    <property type="match status" value="1"/>
</dbReference>
<evidence type="ECO:0000256" key="5">
    <source>
        <dbReference type="ARBA" id="ARBA00022741"/>
    </source>
</evidence>
<dbReference type="PATRIC" id="fig|1423735.3.peg.1161"/>
<evidence type="ECO:0000313" key="12">
    <source>
        <dbReference type="EMBL" id="KRM13661.1"/>
    </source>
</evidence>
<dbReference type="InterPro" id="IPR039421">
    <property type="entry name" value="Type_1_exporter"/>
</dbReference>
<feature type="transmembrane region" description="Helical" evidence="9">
    <location>
        <begin position="21"/>
        <end position="37"/>
    </location>
</feature>
<evidence type="ECO:0000256" key="8">
    <source>
        <dbReference type="ARBA" id="ARBA00023136"/>
    </source>
</evidence>
<evidence type="ECO:0000256" key="7">
    <source>
        <dbReference type="ARBA" id="ARBA00022989"/>
    </source>
</evidence>
<dbReference type="GO" id="GO:0005524">
    <property type="term" value="F:ATP binding"/>
    <property type="evidence" value="ECO:0007669"/>
    <property type="project" value="UniProtKB-KW"/>
</dbReference>
<evidence type="ECO:0000313" key="13">
    <source>
        <dbReference type="Proteomes" id="UP000051315"/>
    </source>
</evidence>
<dbReference type="CDD" id="cd18547">
    <property type="entry name" value="ABC_6TM_Tm288_like"/>
    <property type="match status" value="1"/>
</dbReference>
<dbReference type="FunFam" id="3.40.50.300:FF:000287">
    <property type="entry name" value="Multidrug ABC transporter ATP-binding protein"/>
    <property type="match status" value="1"/>
</dbReference>
<dbReference type="GO" id="GO:0015421">
    <property type="term" value="F:ABC-type oligopeptide transporter activity"/>
    <property type="evidence" value="ECO:0007669"/>
    <property type="project" value="TreeGrafter"/>
</dbReference>
<dbReference type="AlphaFoldDB" id="A0A0R1W7T5"/>
<name>A0A0R1W7T5_9LACO</name>
<feature type="domain" description="ABC transmembrane type-1" evidence="11">
    <location>
        <begin position="24"/>
        <end position="321"/>
    </location>
</feature>
<dbReference type="PROSITE" id="PS50929">
    <property type="entry name" value="ABC_TM1F"/>
    <property type="match status" value="1"/>
</dbReference>
<dbReference type="Proteomes" id="UP000051315">
    <property type="component" value="Unassembled WGS sequence"/>
</dbReference>
<proteinExistence type="predicted"/>
<keyword evidence="2" id="KW-0813">Transport</keyword>
<dbReference type="PANTHER" id="PTHR43394">
    <property type="entry name" value="ATP-DEPENDENT PERMEASE MDL1, MITOCHONDRIAL"/>
    <property type="match status" value="1"/>
</dbReference>
<dbReference type="GO" id="GO:0005886">
    <property type="term" value="C:plasma membrane"/>
    <property type="evidence" value="ECO:0007669"/>
    <property type="project" value="UniProtKB-SubCell"/>
</dbReference>
<dbReference type="OrthoDB" id="9770415at2"/>
<protein>
    <submittedName>
        <fullName evidence="12">ABC transporter ATP-binding protein</fullName>
    </submittedName>
</protein>
<evidence type="ECO:0000259" key="10">
    <source>
        <dbReference type="PROSITE" id="PS50893"/>
    </source>
</evidence>
<dbReference type="FunFam" id="1.20.1560.10:FF:000011">
    <property type="entry name" value="Multidrug ABC transporter ATP-binding protein"/>
    <property type="match status" value="1"/>
</dbReference>
<evidence type="ECO:0000256" key="4">
    <source>
        <dbReference type="ARBA" id="ARBA00022692"/>
    </source>
</evidence>
<keyword evidence="8 9" id="KW-0472">Membrane</keyword>
<dbReference type="Pfam" id="PF00664">
    <property type="entry name" value="ABC_membrane"/>
    <property type="match status" value="1"/>
</dbReference>
<gene>
    <name evidence="12" type="ORF">FC15_GL001117</name>
</gene>
<dbReference type="PANTHER" id="PTHR43394:SF1">
    <property type="entry name" value="ATP-BINDING CASSETTE SUB-FAMILY B MEMBER 10, MITOCHONDRIAL"/>
    <property type="match status" value="1"/>
</dbReference>
<keyword evidence="7 9" id="KW-1133">Transmembrane helix</keyword>
<evidence type="ECO:0000256" key="6">
    <source>
        <dbReference type="ARBA" id="ARBA00022840"/>
    </source>
</evidence>
<dbReference type="GO" id="GO:0016887">
    <property type="term" value="F:ATP hydrolysis activity"/>
    <property type="evidence" value="ECO:0007669"/>
    <property type="project" value="InterPro"/>
</dbReference>
<dbReference type="STRING" id="1423735.FC15_GL001117"/>
<dbReference type="SUPFAM" id="SSF90123">
    <property type="entry name" value="ABC transporter transmembrane region"/>
    <property type="match status" value="1"/>
</dbReference>
<keyword evidence="5" id="KW-0547">Nucleotide-binding</keyword>
<dbReference type="InterPro" id="IPR003439">
    <property type="entry name" value="ABC_transporter-like_ATP-bd"/>
</dbReference>
<dbReference type="InterPro" id="IPR036640">
    <property type="entry name" value="ABC1_TM_sf"/>
</dbReference>
<evidence type="ECO:0000256" key="3">
    <source>
        <dbReference type="ARBA" id="ARBA00022475"/>
    </source>
</evidence>
<keyword evidence="4 9" id="KW-0812">Transmembrane</keyword>
<dbReference type="Pfam" id="PF00005">
    <property type="entry name" value="ABC_tran"/>
    <property type="match status" value="1"/>
</dbReference>
<organism evidence="12 13">
    <name type="scientific">Lapidilactobacillus concavus DSM 17758</name>
    <dbReference type="NCBI Taxonomy" id="1423735"/>
    <lineage>
        <taxon>Bacteria</taxon>
        <taxon>Bacillati</taxon>
        <taxon>Bacillota</taxon>
        <taxon>Bacilli</taxon>
        <taxon>Lactobacillales</taxon>
        <taxon>Lactobacillaceae</taxon>
        <taxon>Lapidilactobacillus</taxon>
    </lineage>
</organism>
<evidence type="ECO:0000256" key="2">
    <source>
        <dbReference type="ARBA" id="ARBA00022448"/>
    </source>
</evidence>
<evidence type="ECO:0000259" key="11">
    <source>
        <dbReference type="PROSITE" id="PS50929"/>
    </source>
</evidence>
<comment type="caution">
    <text evidence="12">The sequence shown here is derived from an EMBL/GenBank/DDBJ whole genome shotgun (WGS) entry which is preliminary data.</text>
</comment>
<dbReference type="PROSITE" id="PS50893">
    <property type="entry name" value="ABC_TRANSPORTER_2"/>
    <property type="match status" value="1"/>
</dbReference>
<dbReference type="PROSITE" id="PS00211">
    <property type="entry name" value="ABC_TRANSPORTER_1"/>
    <property type="match status" value="1"/>
</dbReference>
<feature type="transmembrane region" description="Helical" evidence="9">
    <location>
        <begin position="149"/>
        <end position="168"/>
    </location>
</feature>
<dbReference type="InterPro" id="IPR017871">
    <property type="entry name" value="ABC_transporter-like_CS"/>
</dbReference>
<sequence>MKDLKGAGQFFAHYLGKYWRKLSLVILLTIMSTYFQVKAPVFMGHAFEDLAKYLQLYLNPATRATASKADFNQAIINLVIFYILISVSMLISSLLISQVAGRSTGTMRIGLFRKVQRMQISYFDTHSDGDILARYTSDLDNIFNAMNQALFEVFNSVILFVGMLIMMFRQNVTMAWMTIATTPIAVLLAAIVIVKAEKYVNHQQDDVGKLNGYINEQITGQKVIITNGLQEDSIAGFVKHNDQVKKTTFKGQAWSGVLYPLMQGMSLLNTAIVIFFGSWYVLNNNINQAVGLGLVVIFVQYAQQYYQPISSLTSLYNMIQLAITGARRINEVREQPDEIAPTNGIAFNGIQEKITIQDVHFSYLPDKEILHGVSIEVDQGQMVALVGPTGSGKTTVMNLLNRFYDVDSGAILFDGVDIRQMDLNQLRDHVGIVLQDPQLFSGTIADNIKFGKPDATEAELFDAARQANIHDFIMSLPDQYQTQIDDDHSLFSAGQKQLMSIARTILTDPKLLILDEATSNVDTVTEAQIQAAMDNVIAGRTSFVIAHRLKTILNADKIVVLRDGQVIEEGNHHQLLAEKGFYSELYHNQMIFE</sequence>
<dbReference type="Gene3D" id="3.40.50.300">
    <property type="entry name" value="P-loop containing nucleotide triphosphate hydrolases"/>
    <property type="match status" value="1"/>
</dbReference>
<dbReference type="InterPro" id="IPR003593">
    <property type="entry name" value="AAA+_ATPase"/>
</dbReference>
<dbReference type="Gene3D" id="1.20.1560.10">
    <property type="entry name" value="ABC transporter type 1, transmembrane domain"/>
    <property type="match status" value="1"/>
</dbReference>
<feature type="transmembrane region" description="Helical" evidence="9">
    <location>
        <begin position="74"/>
        <end position="97"/>
    </location>
</feature>
<keyword evidence="13" id="KW-1185">Reference proteome</keyword>
<dbReference type="SUPFAM" id="SSF52540">
    <property type="entry name" value="P-loop containing nucleoside triphosphate hydrolases"/>
    <property type="match status" value="1"/>
</dbReference>
<feature type="transmembrane region" description="Helical" evidence="9">
    <location>
        <begin position="174"/>
        <end position="194"/>
    </location>
</feature>
<dbReference type="RefSeq" id="WP_057823169.1">
    <property type="nucleotide sequence ID" value="NZ_AZFX01000004.1"/>
</dbReference>
<comment type="subcellular location">
    <subcellularLocation>
        <location evidence="1">Cell membrane</location>
        <topology evidence="1">Multi-pass membrane protein</topology>
    </subcellularLocation>
</comment>
<dbReference type="EMBL" id="AZFX01000004">
    <property type="protein sequence ID" value="KRM13661.1"/>
    <property type="molecule type" value="Genomic_DNA"/>
</dbReference>
<reference evidence="12 13" key="1">
    <citation type="journal article" date="2015" name="Genome Announc.">
        <title>Expanding the biotechnology potential of lactobacilli through comparative genomics of 213 strains and associated genera.</title>
        <authorList>
            <person name="Sun Z."/>
            <person name="Harris H.M."/>
            <person name="McCann A."/>
            <person name="Guo C."/>
            <person name="Argimon S."/>
            <person name="Zhang W."/>
            <person name="Yang X."/>
            <person name="Jeffery I.B."/>
            <person name="Cooney J.C."/>
            <person name="Kagawa T.F."/>
            <person name="Liu W."/>
            <person name="Song Y."/>
            <person name="Salvetti E."/>
            <person name="Wrobel A."/>
            <person name="Rasinkangas P."/>
            <person name="Parkhill J."/>
            <person name="Rea M.C."/>
            <person name="O'Sullivan O."/>
            <person name="Ritari J."/>
            <person name="Douillard F.P."/>
            <person name="Paul Ross R."/>
            <person name="Yang R."/>
            <person name="Briner A.E."/>
            <person name="Felis G.E."/>
            <person name="de Vos W.M."/>
            <person name="Barrangou R."/>
            <person name="Klaenhammer T.R."/>
            <person name="Caufield P.W."/>
            <person name="Cui Y."/>
            <person name="Zhang H."/>
            <person name="O'Toole P.W."/>
        </authorList>
    </citation>
    <scope>NUCLEOTIDE SEQUENCE [LARGE SCALE GENOMIC DNA]</scope>
    <source>
        <strain evidence="12 13">DSM 17758</strain>
    </source>
</reference>
<evidence type="ECO:0000256" key="9">
    <source>
        <dbReference type="SAM" id="Phobius"/>
    </source>
</evidence>
<keyword evidence="6 12" id="KW-0067">ATP-binding</keyword>
<feature type="transmembrane region" description="Helical" evidence="9">
    <location>
        <begin position="257"/>
        <end position="280"/>
    </location>
</feature>
<accession>A0A0R1W7T5</accession>
<feature type="domain" description="ABC transporter" evidence="10">
    <location>
        <begin position="354"/>
        <end position="588"/>
    </location>
</feature>
<evidence type="ECO:0000256" key="1">
    <source>
        <dbReference type="ARBA" id="ARBA00004651"/>
    </source>
</evidence>
<dbReference type="InterPro" id="IPR011527">
    <property type="entry name" value="ABC1_TM_dom"/>
</dbReference>